<organism evidence="1">
    <name type="scientific">termite gut metagenome</name>
    <dbReference type="NCBI Taxonomy" id="433724"/>
    <lineage>
        <taxon>unclassified sequences</taxon>
        <taxon>metagenomes</taxon>
        <taxon>organismal metagenomes</taxon>
    </lineage>
</organism>
<sequence>MVDCFKRRKVLLMSVEKIGTSMCQISIQPNFLYS</sequence>
<accession>A0A5J4Q549</accession>
<dbReference type="EMBL" id="SNRY01004718">
    <property type="protein sequence ID" value="KAA6316885.1"/>
    <property type="molecule type" value="Genomic_DNA"/>
</dbReference>
<protein>
    <submittedName>
        <fullName evidence="1">Uncharacterized protein</fullName>
    </submittedName>
</protein>
<dbReference type="AlphaFoldDB" id="A0A5J4Q549"/>
<gene>
    <name evidence="1" type="ORF">EZS27_032871</name>
</gene>
<proteinExistence type="predicted"/>
<name>A0A5J4Q549_9ZZZZ</name>
<evidence type="ECO:0000313" key="1">
    <source>
        <dbReference type="EMBL" id="KAA6316885.1"/>
    </source>
</evidence>
<reference evidence="1" key="1">
    <citation type="submission" date="2019-03" db="EMBL/GenBank/DDBJ databases">
        <title>Single cell metagenomics reveals metabolic interactions within the superorganism composed of flagellate Streblomastix strix and complex community of Bacteroidetes bacteria on its surface.</title>
        <authorList>
            <person name="Treitli S.C."/>
            <person name="Kolisko M."/>
            <person name="Husnik F."/>
            <person name="Keeling P."/>
            <person name="Hampl V."/>
        </authorList>
    </citation>
    <scope>NUCLEOTIDE SEQUENCE</scope>
    <source>
        <strain evidence="1">STM</strain>
    </source>
</reference>
<comment type="caution">
    <text evidence="1">The sequence shown here is derived from an EMBL/GenBank/DDBJ whole genome shotgun (WGS) entry which is preliminary data.</text>
</comment>
<feature type="non-terminal residue" evidence="1">
    <location>
        <position position="34"/>
    </location>
</feature>